<evidence type="ECO:0000313" key="1">
    <source>
        <dbReference type="EMBL" id="QOT82036.1"/>
    </source>
</evidence>
<geneLocation type="plasmid" evidence="1 2">
    <name>pRK1-2</name>
</geneLocation>
<organism evidence="1 2">
    <name type="scientific">Cupriavidus basilensis</name>
    <dbReference type="NCBI Taxonomy" id="68895"/>
    <lineage>
        <taxon>Bacteria</taxon>
        <taxon>Pseudomonadati</taxon>
        <taxon>Pseudomonadota</taxon>
        <taxon>Betaproteobacteria</taxon>
        <taxon>Burkholderiales</taxon>
        <taxon>Burkholderiaceae</taxon>
        <taxon>Cupriavidus</taxon>
    </lineage>
</organism>
<keyword evidence="1" id="KW-0614">Plasmid</keyword>
<dbReference type="GeneID" id="98406708"/>
<dbReference type="AlphaFoldDB" id="A0A643FKK8"/>
<proteinExistence type="predicted"/>
<accession>A0A643FKK8</accession>
<protein>
    <submittedName>
        <fullName evidence="1">Uncharacterized protein</fullName>
    </submittedName>
</protein>
<name>A0A643FKK8_9BURK</name>
<dbReference type="Proteomes" id="UP000397656">
    <property type="component" value="Plasmid pRK1-2"/>
</dbReference>
<gene>
    <name evidence="1" type="ORF">F7R26_037695</name>
</gene>
<reference evidence="1 2" key="1">
    <citation type="submission" date="2020-10" db="EMBL/GenBank/DDBJ databases">
        <title>Complete genome sequence of Cupriavidus basilensis CCUG 49340T.</title>
        <authorList>
            <person name="Salva-Serra F."/>
            <person name="Donoso R.A."/>
            <person name="Cho K.H."/>
            <person name="Yoo J.A."/>
            <person name="Lee K."/>
            <person name="Yoon S.-H."/>
            <person name="Perez-Pantoja D."/>
            <person name="Moore E.R.B."/>
        </authorList>
    </citation>
    <scope>NUCLEOTIDE SEQUENCE [LARGE SCALE GENOMIC DNA]</scope>
    <source>
        <strain evidence="2">CCUG 49340</strain>
        <plasmid evidence="1 2">pRK1-2</plasmid>
    </source>
</reference>
<evidence type="ECO:0000313" key="2">
    <source>
        <dbReference type="Proteomes" id="UP000397656"/>
    </source>
</evidence>
<dbReference type="RefSeq" id="WP_150991993.1">
    <property type="nucleotide sequence ID" value="NZ_CP062806.1"/>
</dbReference>
<dbReference type="EMBL" id="CP062806">
    <property type="protein sequence ID" value="QOT82036.1"/>
    <property type="molecule type" value="Genomic_DNA"/>
</dbReference>
<sequence length="412" mass="42729">MNDQVELVDTPEALQAATRDMARRVITVGGILTDLPTIRLAPGQTLAGDGNGAVIRFAQGSDGLQLSADNAITDLHVETSPDKRAIFNDTGVESLGQLRLANVSTIGQVQLLARDKVRAGHVAVDGLDVIAADARGQSDRPQGYGVHVTQGGFTLWNMQADPNVVISAQLKGLSAGRPTAPVLGSGIFVSGTPGGGRLTVPVLETGAVYSDGKIASGAPDQITGGVFTVHNAFVDIVRNLGPVVTYGVNDMVLDNWGAVDQWDAHEKLTSYGPSGIGFVNFGTVNELRVHAPIETFGQGARGFNVYDGTVNLAEIDRITTHADGAVGIQISQPIGRLRVYRGIETFGGTGDSLVKGVVVTLSAIALSIKTGGSAREIDIEGGVIAHGKDIVPLEVHGTIGTLQIDNVVAAAV</sequence>